<evidence type="ECO:0000256" key="2">
    <source>
        <dbReference type="ARBA" id="ARBA00022670"/>
    </source>
</evidence>
<dbReference type="EMBL" id="OA889573">
    <property type="protein sequence ID" value="CAD7284265.1"/>
    <property type="molecule type" value="Genomic_DNA"/>
</dbReference>
<evidence type="ECO:0000256" key="1">
    <source>
        <dbReference type="ARBA" id="ARBA00007664"/>
    </source>
</evidence>
<dbReference type="PROSITE" id="PS50240">
    <property type="entry name" value="TRYPSIN_DOM"/>
    <property type="match status" value="1"/>
</dbReference>
<dbReference type="PANTHER" id="PTHR24276:SF98">
    <property type="entry name" value="FI18310P1-RELATED"/>
    <property type="match status" value="1"/>
</dbReference>
<dbReference type="InterPro" id="IPR050430">
    <property type="entry name" value="Peptidase_S1"/>
</dbReference>
<accession>A0A7R9GK61</accession>
<evidence type="ECO:0000259" key="6">
    <source>
        <dbReference type="PROSITE" id="PS50240"/>
    </source>
</evidence>
<dbReference type="InterPro" id="IPR001314">
    <property type="entry name" value="Peptidase_S1A"/>
</dbReference>
<dbReference type="SUPFAM" id="SSF50494">
    <property type="entry name" value="Trypsin-like serine proteases"/>
    <property type="match status" value="2"/>
</dbReference>
<keyword evidence="5" id="KW-1015">Disulfide bond</keyword>
<feature type="non-terminal residue" evidence="7">
    <location>
        <position position="346"/>
    </location>
</feature>
<dbReference type="EMBL" id="CAJPEX010007536">
    <property type="protein sequence ID" value="CAG0924417.1"/>
    <property type="molecule type" value="Genomic_DNA"/>
</dbReference>
<dbReference type="Gene3D" id="2.40.10.10">
    <property type="entry name" value="Trypsin-like serine proteases"/>
    <property type="match status" value="2"/>
</dbReference>
<dbReference type="SMART" id="SM00020">
    <property type="entry name" value="Tryp_SPc"/>
    <property type="match status" value="1"/>
</dbReference>
<comment type="similarity">
    <text evidence="1">Belongs to the peptidase S1 family.</text>
</comment>
<feature type="domain" description="Peptidase S1" evidence="6">
    <location>
        <begin position="12"/>
        <end position="330"/>
    </location>
</feature>
<evidence type="ECO:0000256" key="3">
    <source>
        <dbReference type="ARBA" id="ARBA00022801"/>
    </source>
</evidence>
<evidence type="ECO:0000313" key="8">
    <source>
        <dbReference type="Proteomes" id="UP000678499"/>
    </source>
</evidence>
<dbReference type="GO" id="GO:0006508">
    <property type="term" value="P:proteolysis"/>
    <property type="evidence" value="ECO:0007669"/>
    <property type="project" value="UniProtKB-KW"/>
</dbReference>
<protein>
    <recommendedName>
        <fullName evidence="6">Peptidase S1 domain-containing protein</fullName>
    </recommendedName>
</protein>
<evidence type="ECO:0000256" key="5">
    <source>
        <dbReference type="ARBA" id="ARBA00023157"/>
    </source>
</evidence>
<dbReference type="GO" id="GO:0004252">
    <property type="term" value="F:serine-type endopeptidase activity"/>
    <property type="evidence" value="ECO:0007669"/>
    <property type="project" value="InterPro"/>
</dbReference>
<evidence type="ECO:0000256" key="4">
    <source>
        <dbReference type="ARBA" id="ARBA00022825"/>
    </source>
</evidence>
<dbReference type="AlphaFoldDB" id="A0A7R9GK61"/>
<dbReference type="PROSITE" id="PS00134">
    <property type="entry name" value="TRYPSIN_HIS"/>
    <property type="match status" value="1"/>
</dbReference>
<evidence type="ECO:0000313" key="7">
    <source>
        <dbReference type="EMBL" id="CAD7284265.1"/>
    </source>
</evidence>
<keyword evidence="8" id="KW-1185">Reference proteome</keyword>
<keyword evidence="3" id="KW-0378">Hydrolase</keyword>
<name>A0A7R9GK61_9CRUS</name>
<organism evidence="7">
    <name type="scientific">Notodromas monacha</name>
    <dbReference type="NCBI Taxonomy" id="399045"/>
    <lineage>
        <taxon>Eukaryota</taxon>
        <taxon>Metazoa</taxon>
        <taxon>Ecdysozoa</taxon>
        <taxon>Arthropoda</taxon>
        <taxon>Crustacea</taxon>
        <taxon>Oligostraca</taxon>
        <taxon>Ostracoda</taxon>
        <taxon>Podocopa</taxon>
        <taxon>Podocopida</taxon>
        <taxon>Cypridocopina</taxon>
        <taxon>Cypridoidea</taxon>
        <taxon>Cyprididae</taxon>
        <taxon>Notodromas</taxon>
    </lineage>
</organism>
<keyword evidence="2" id="KW-0645">Protease</keyword>
<dbReference type="PANTHER" id="PTHR24276">
    <property type="entry name" value="POLYSERASE-RELATED"/>
    <property type="match status" value="1"/>
</dbReference>
<dbReference type="Pfam" id="PF00089">
    <property type="entry name" value="Trypsin"/>
    <property type="match status" value="2"/>
</dbReference>
<proteinExistence type="inferred from homology"/>
<dbReference type="PRINTS" id="PR00722">
    <property type="entry name" value="CHYMOTRYPSIN"/>
</dbReference>
<keyword evidence="4" id="KW-0720">Serine protease</keyword>
<dbReference type="InterPro" id="IPR043504">
    <property type="entry name" value="Peptidase_S1_PA_chymotrypsin"/>
</dbReference>
<dbReference type="OrthoDB" id="531708at2759"/>
<dbReference type="InterPro" id="IPR001254">
    <property type="entry name" value="Trypsin_dom"/>
</dbReference>
<dbReference type="InterPro" id="IPR009003">
    <property type="entry name" value="Peptidase_S1_PA"/>
</dbReference>
<dbReference type="Proteomes" id="UP000678499">
    <property type="component" value="Unassembled WGS sequence"/>
</dbReference>
<gene>
    <name evidence="7" type="ORF">NMOB1V02_LOCUS11872</name>
</gene>
<reference evidence="7" key="1">
    <citation type="submission" date="2020-11" db="EMBL/GenBank/DDBJ databases">
        <authorList>
            <person name="Tran Van P."/>
        </authorList>
    </citation>
    <scope>NUCLEOTIDE SEQUENCE</scope>
</reference>
<dbReference type="InterPro" id="IPR018114">
    <property type="entry name" value="TRYPSIN_HIS"/>
</dbReference>
<sequence length="346" mass="36782">MKPGQIMVQPRIVNGNRVSDRRTRPYMVRLQDPSTTNPFCAGSLVSVSYVLTAAHCTDGVALERHPNTELGDSGTPVVMVIKGTPVQIGVHNSGTCLPNEYPIAGFGAWASWPLQVPIDEPVIVGGTTVTDRKTRPYLARLENPASRRAFCTGSLSNAIRPSDWVDSGAFEMYDMSFLPLPRAAILNDYVQIIPVFIGFSSNNFEGTTLTLSGWGITGEFRAGRASDTLQTAQIEGRSCINNPHGPADLCYAGSGGTSTTCSGDSGTPVVLEINGTVMQIGIHNAGLCTLSTKGPGAFANGDAQPVIAGGTTVTDRRTRPYLVRLEDPSRHTAHCTGSLISLTYVP</sequence>